<keyword evidence="1" id="KW-0472">Membrane</keyword>
<dbReference type="Pfam" id="PF10646">
    <property type="entry name" value="Germane"/>
    <property type="match status" value="1"/>
</dbReference>
<evidence type="ECO:0000259" key="2">
    <source>
        <dbReference type="Pfam" id="PF10646"/>
    </source>
</evidence>
<gene>
    <name evidence="3" type="ORF">HRQ91_04915</name>
</gene>
<feature type="transmembrane region" description="Helical" evidence="1">
    <location>
        <begin position="7"/>
        <end position="26"/>
    </location>
</feature>
<dbReference type="KEGG" id="tpav:HRQ91_04915"/>
<keyword evidence="1" id="KW-0812">Transmembrane</keyword>
<dbReference type="InterPro" id="IPR019606">
    <property type="entry name" value="GerMN"/>
</dbReference>
<name>A0A975F3S5_9SPIR</name>
<evidence type="ECO:0000313" key="4">
    <source>
        <dbReference type="Proteomes" id="UP000671908"/>
    </source>
</evidence>
<dbReference type="AlphaFoldDB" id="A0A975F3S5"/>
<dbReference type="EMBL" id="CP054142">
    <property type="protein sequence ID" value="QTQ13851.1"/>
    <property type="molecule type" value="Genomic_DNA"/>
</dbReference>
<keyword evidence="1" id="KW-1133">Transmembrane helix</keyword>
<evidence type="ECO:0000256" key="1">
    <source>
        <dbReference type="SAM" id="Phobius"/>
    </source>
</evidence>
<protein>
    <submittedName>
        <fullName evidence="3">GerMN domain-containing protein</fullName>
    </submittedName>
</protein>
<dbReference type="Proteomes" id="UP000671908">
    <property type="component" value="Chromosome"/>
</dbReference>
<proteinExistence type="predicted"/>
<keyword evidence="4" id="KW-1185">Reference proteome</keyword>
<accession>A0A975F3S5</accession>
<feature type="domain" description="GerMN" evidence="2">
    <location>
        <begin position="49"/>
        <end position="145"/>
    </location>
</feature>
<dbReference type="RefSeq" id="WP_210120524.1">
    <property type="nucleotide sequence ID" value="NZ_CP054142.1"/>
</dbReference>
<sequence>MTEKQRKILIIFPAAVFVISLFFWIVNRPKTRYVLFFESFDKGRQCLEERYFPHIEKERRLQFFVNELLLGPQNPRCKLLFPKGTHMLFCFFDGGTLFVNFSGDIVKSDDAASEINAGFDLLRKNILHNFKYVKKIEIFADNKEVF</sequence>
<reference evidence="3 4" key="1">
    <citation type="journal article" date="2021" name="Microbiol. Resour. Announc.">
        <title>Complete Genome Sequences of Three Human Oral Treponema parvum Isolates.</title>
        <authorList>
            <person name="Zeng H."/>
            <person name="Watt R.M."/>
        </authorList>
    </citation>
    <scope>NUCLEOTIDE SEQUENCE [LARGE SCALE GENOMIC DNA]</scope>
    <source>
        <strain evidence="3 4">ATCC 700770</strain>
    </source>
</reference>
<evidence type="ECO:0000313" key="3">
    <source>
        <dbReference type="EMBL" id="QTQ13851.1"/>
    </source>
</evidence>
<organism evidence="3 4">
    <name type="scientific">Treponema parvum</name>
    <dbReference type="NCBI Taxonomy" id="138851"/>
    <lineage>
        <taxon>Bacteria</taxon>
        <taxon>Pseudomonadati</taxon>
        <taxon>Spirochaetota</taxon>
        <taxon>Spirochaetia</taxon>
        <taxon>Spirochaetales</taxon>
        <taxon>Treponemataceae</taxon>
        <taxon>Treponema</taxon>
    </lineage>
</organism>